<evidence type="ECO:0000256" key="2">
    <source>
        <dbReference type="ARBA" id="ARBA00022692"/>
    </source>
</evidence>
<sequence>MNRLGIFAALTGFLAVALGAFGAHALDGQLTPEGLDWWHTATLYALPHAAAALAISLHAKTGLVRKAGWAFVFGTIVFAGSLYAMALGAPRWFGAITPIGGISYLVGWACCALGARKA</sequence>
<gene>
    <name evidence="6" type="ORF">MGWOODY_Hyp2086</name>
</gene>
<proteinExistence type="predicted"/>
<feature type="transmembrane region" description="Helical" evidence="5">
    <location>
        <begin position="92"/>
        <end position="115"/>
    </location>
</feature>
<dbReference type="AlphaFoldDB" id="A0A160TYQ2"/>
<feature type="transmembrane region" description="Helical" evidence="5">
    <location>
        <begin position="67"/>
        <end position="86"/>
    </location>
</feature>
<protein>
    <submittedName>
        <fullName evidence="6">COG2363</fullName>
    </submittedName>
</protein>
<reference evidence="6" key="1">
    <citation type="submission" date="2015-10" db="EMBL/GenBank/DDBJ databases">
        <authorList>
            <person name="Gilbert D.G."/>
        </authorList>
    </citation>
    <scope>NUCLEOTIDE SEQUENCE</scope>
</reference>
<name>A0A160TYQ2_9ZZZZ</name>
<dbReference type="GO" id="GO:0005886">
    <property type="term" value="C:plasma membrane"/>
    <property type="evidence" value="ECO:0007669"/>
    <property type="project" value="TreeGrafter"/>
</dbReference>
<keyword evidence="2 5" id="KW-0812">Transmembrane</keyword>
<keyword evidence="3 5" id="KW-1133">Transmembrane helix</keyword>
<comment type="subcellular location">
    <subcellularLocation>
        <location evidence="1">Membrane</location>
        <topology evidence="1">Multi-pass membrane protein</topology>
    </subcellularLocation>
</comment>
<evidence type="ECO:0000256" key="4">
    <source>
        <dbReference type="ARBA" id="ARBA00023136"/>
    </source>
</evidence>
<accession>A0A160TYQ2</accession>
<feature type="transmembrane region" description="Helical" evidence="5">
    <location>
        <begin position="35"/>
        <end position="55"/>
    </location>
</feature>
<dbReference type="Pfam" id="PF04241">
    <property type="entry name" value="DUF423"/>
    <property type="match status" value="1"/>
</dbReference>
<organism evidence="6">
    <name type="scientific">hydrothermal vent metagenome</name>
    <dbReference type="NCBI Taxonomy" id="652676"/>
    <lineage>
        <taxon>unclassified sequences</taxon>
        <taxon>metagenomes</taxon>
        <taxon>ecological metagenomes</taxon>
    </lineage>
</organism>
<evidence type="ECO:0000313" key="6">
    <source>
        <dbReference type="EMBL" id="CUS56293.1"/>
    </source>
</evidence>
<dbReference type="InterPro" id="IPR006696">
    <property type="entry name" value="DUF423"/>
</dbReference>
<dbReference type="PANTHER" id="PTHR43461">
    <property type="entry name" value="TRANSMEMBRANE PROTEIN 256"/>
    <property type="match status" value="1"/>
</dbReference>
<dbReference type="PANTHER" id="PTHR43461:SF1">
    <property type="entry name" value="TRANSMEMBRANE PROTEIN 256"/>
    <property type="match status" value="1"/>
</dbReference>
<evidence type="ECO:0000256" key="5">
    <source>
        <dbReference type="SAM" id="Phobius"/>
    </source>
</evidence>
<evidence type="ECO:0000256" key="3">
    <source>
        <dbReference type="ARBA" id="ARBA00022989"/>
    </source>
</evidence>
<keyword evidence="4 5" id="KW-0472">Membrane</keyword>
<dbReference type="EMBL" id="CZQD01000019">
    <property type="protein sequence ID" value="CUS56293.1"/>
    <property type="molecule type" value="Genomic_DNA"/>
</dbReference>
<evidence type="ECO:0000256" key="1">
    <source>
        <dbReference type="ARBA" id="ARBA00004141"/>
    </source>
</evidence>